<feature type="coiled-coil region" evidence="6">
    <location>
        <begin position="427"/>
        <end position="454"/>
    </location>
</feature>
<feature type="region of interest" description="Disordered" evidence="7">
    <location>
        <begin position="1"/>
        <end position="23"/>
    </location>
</feature>
<keyword evidence="2" id="KW-0547">Nucleotide-binding</keyword>
<dbReference type="AlphaFoldDB" id="A0A0B7GQV7"/>
<feature type="domain" description="Dynamin N-terminal" evidence="8">
    <location>
        <begin position="120"/>
        <end position="284"/>
    </location>
</feature>
<dbReference type="EMBL" id="CDNC01000005">
    <property type="protein sequence ID" value="CEM60969.1"/>
    <property type="molecule type" value="Genomic_DNA"/>
</dbReference>
<organism evidence="9 10">
    <name type="scientific">Treponema phagedenis</name>
    <dbReference type="NCBI Taxonomy" id="162"/>
    <lineage>
        <taxon>Bacteria</taxon>
        <taxon>Pseudomonadati</taxon>
        <taxon>Spirochaetota</taxon>
        <taxon>Spirochaetia</taxon>
        <taxon>Spirochaetales</taxon>
        <taxon>Treponemataceae</taxon>
        <taxon>Treponema</taxon>
    </lineage>
</organism>
<dbReference type="GO" id="GO:0003924">
    <property type="term" value="F:GTPase activity"/>
    <property type="evidence" value="ECO:0007669"/>
    <property type="project" value="InterPro"/>
</dbReference>
<accession>A0A0B7GQV7</accession>
<dbReference type="RefSeq" id="WP_044634377.1">
    <property type="nucleotide sequence ID" value="NZ_CDNC01000005.1"/>
</dbReference>
<evidence type="ECO:0000256" key="4">
    <source>
        <dbReference type="ARBA" id="ARBA00023134"/>
    </source>
</evidence>
<protein>
    <recommendedName>
        <fullName evidence="8">Dynamin N-terminal domain-containing protein</fullName>
    </recommendedName>
</protein>
<dbReference type="GO" id="GO:0016020">
    <property type="term" value="C:membrane"/>
    <property type="evidence" value="ECO:0007669"/>
    <property type="project" value="UniProtKB-SubCell"/>
</dbReference>
<dbReference type="CDD" id="cd00882">
    <property type="entry name" value="Ras_like_GTPase"/>
    <property type="match status" value="1"/>
</dbReference>
<evidence type="ECO:0000259" key="8">
    <source>
        <dbReference type="Pfam" id="PF00350"/>
    </source>
</evidence>
<sequence>MFNVKHDDDLETEKIKSSSRHKTESAEVSKEISLQIKNLQKELDERKYKMDFVANVINAKPEVNDAFQKYQRLLYNDYMKYANRNDSLAEEAQCLLALQKVENDLKFIPYDEALLNKTIVAVVGSFSSGKSSFINSFFASKKIVLPIAMDQATAISSYVMNGSELDITGFSYSGGRVQVPENIFKLFRYGKIEAFNLNIKKIIHHIVVKNSFVSNFNNLCFIDTPGFEAAHETESDYAAAASAVTNANAVLWCFNCDAGTFTDDELHELATIQEQNPDLKIYIVANKADLKPSDECEQILDTSYKLLIDKGIKFEGFGLYSAKNKFTEQDESLSYHKGIPLHEFLESCNVPNTNKVEKIVDKIQKVFDAYIAADKKRIEHNKSFIRTLAIIENNFRKIKGNIENTRDYYKARFDKKRYEAFDSQYDDEKNESELADISSEISKLKQELNVMIKNDFSDIDQASDLCEKMQKVVTEVFNVSLSHIARRSNSLSLNSEKISEPHFCINCGNHLKANQKFCQKCGKGVL</sequence>
<name>A0A0B7GQV7_TREPH</name>
<gene>
    <name evidence="9" type="ORF">TPHV1_130007</name>
</gene>
<evidence type="ECO:0000256" key="6">
    <source>
        <dbReference type="SAM" id="Coils"/>
    </source>
</evidence>
<evidence type="ECO:0000256" key="1">
    <source>
        <dbReference type="ARBA" id="ARBA00004370"/>
    </source>
</evidence>
<evidence type="ECO:0000313" key="10">
    <source>
        <dbReference type="Proteomes" id="UP000042527"/>
    </source>
</evidence>
<dbReference type="Pfam" id="PF00350">
    <property type="entry name" value="Dynamin_N"/>
    <property type="match status" value="1"/>
</dbReference>
<evidence type="ECO:0000256" key="5">
    <source>
        <dbReference type="ARBA" id="ARBA00023136"/>
    </source>
</evidence>
<dbReference type="SUPFAM" id="SSF52540">
    <property type="entry name" value="P-loop containing nucleoside triphosphate hydrolases"/>
    <property type="match status" value="1"/>
</dbReference>
<keyword evidence="5" id="KW-0472">Membrane</keyword>
<keyword evidence="4" id="KW-0342">GTP-binding</keyword>
<dbReference type="InterPro" id="IPR045063">
    <property type="entry name" value="Dynamin_N"/>
</dbReference>
<proteinExistence type="predicted"/>
<dbReference type="GO" id="GO:0005525">
    <property type="term" value="F:GTP binding"/>
    <property type="evidence" value="ECO:0007669"/>
    <property type="project" value="UniProtKB-KW"/>
</dbReference>
<evidence type="ECO:0000313" key="9">
    <source>
        <dbReference type="EMBL" id="CEM60969.1"/>
    </source>
</evidence>
<dbReference type="PANTHER" id="PTHR10465:SF0">
    <property type="entry name" value="SARCALUMENIN"/>
    <property type="match status" value="1"/>
</dbReference>
<keyword evidence="10" id="KW-1185">Reference proteome</keyword>
<dbReference type="PANTHER" id="PTHR10465">
    <property type="entry name" value="TRANSMEMBRANE GTPASE FZO1"/>
    <property type="match status" value="1"/>
</dbReference>
<keyword evidence="6" id="KW-0175">Coiled coil</keyword>
<dbReference type="InterPro" id="IPR027417">
    <property type="entry name" value="P-loop_NTPase"/>
</dbReference>
<dbReference type="InterPro" id="IPR027094">
    <property type="entry name" value="Mitofusin_fam"/>
</dbReference>
<dbReference type="Proteomes" id="UP000042527">
    <property type="component" value="Unassembled WGS sequence"/>
</dbReference>
<evidence type="ECO:0000256" key="7">
    <source>
        <dbReference type="SAM" id="MobiDB-lite"/>
    </source>
</evidence>
<keyword evidence="3" id="KW-0378">Hydrolase</keyword>
<dbReference type="GeneID" id="57753916"/>
<comment type="subcellular location">
    <subcellularLocation>
        <location evidence="1">Membrane</location>
    </subcellularLocation>
</comment>
<evidence type="ECO:0000256" key="2">
    <source>
        <dbReference type="ARBA" id="ARBA00022741"/>
    </source>
</evidence>
<reference evidence="10" key="1">
    <citation type="submission" date="2015-01" db="EMBL/GenBank/DDBJ databases">
        <authorList>
            <person name="Manzoor Shahid"/>
            <person name="Zubair Saima"/>
        </authorList>
    </citation>
    <scope>NUCLEOTIDE SEQUENCE [LARGE SCALE GENOMIC DNA]</scope>
    <source>
        <strain evidence="10">V1</strain>
    </source>
</reference>
<evidence type="ECO:0000256" key="3">
    <source>
        <dbReference type="ARBA" id="ARBA00022801"/>
    </source>
</evidence>
<dbReference type="Gene3D" id="3.40.50.300">
    <property type="entry name" value="P-loop containing nucleotide triphosphate hydrolases"/>
    <property type="match status" value="1"/>
</dbReference>